<name>E2Q753_STRCL</name>
<accession>E2Q753</accession>
<keyword evidence="3" id="KW-1185">Reference proteome</keyword>
<protein>
    <submittedName>
        <fullName evidence="2">Uncharacterized protein</fullName>
    </submittedName>
</protein>
<evidence type="ECO:0000256" key="1">
    <source>
        <dbReference type="SAM" id="MobiDB-lite"/>
    </source>
</evidence>
<evidence type="ECO:0000313" key="3">
    <source>
        <dbReference type="Proteomes" id="UP000002357"/>
    </source>
</evidence>
<dbReference type="STRING" id="1901.BB341_26640"/>
<dbReference type="AlphaFoldDB" id="E2Q753"/>
<dbReference type="GeneID" id="93733067"/>
<organism evidence="2 3">
    <name type="scientific">Streptomyces clavuligerus</name>
    <dbReference type="NCBI Taxonomy" id="1901"/>
    <lineage>
        <taxon>Bacteria</taxon>
        <taxon>Bacillati</taxon>
        <taxon>Actinomycetota</taxon>
        <taxon>Actinomycetes</taxon>
        <taxon>Kitasatosporales</taxon>
        <taxon>Streptomycetaceae</taxon>
        <taxon>Streptomyces</taxon>
    </lineage>
</organism>
<feature type="compositionally biased region" description="Low complexity" evidence="1">
    <location>
        <begin position="12"/>
        <end position="21"/>
    </location>
</feature>
<gene>
    <name evidence="2" type="ORF">SCLAV_0224</name>
</gene>
<dbReference type="OrthoDB" id="4222026at2"/>
<feature type="compositionally biased region" description="Pro residues" evidence="1">
    <location>
        <begin position="1"/>
        <end position="11"/>
    </location>
</feature>
<dbReference type="eggNOG" id="ENOG5034CCS">
    <property type="taxonomic scope" value="Bacteria"/>
</dbReference>
<dbReference type="Proteomes" id="UP000002357">
    <property type="component" value="Chromosome"/>
</dbReference>
<proteinExistence type="predicted"/>
<reference evidence="2 3" key="1">
    <citation type="journal article" date="2010" name="Genome Biol. Evol.">
        <title>The sequence of a 1.8-mb bacterial linear plasmid reveals a rich evolutionary reservoir of secondary metabolic pathways.</title>
        <authorList>
            <person name="Medema M.H."/>
            <person name="Trefzer A."/>
            <person name="Kovalchuk A."/>
            <person name="van den Berg M."/>
            <person name="Mueller U."/>
            <person name="Heijne W."/>
            <person name="Wu L."/>
            <person name="Alam M.T."/>
            <person name="Ronning C.M."/>
            <person name="Nierman W.C."/>
            <person name="Bovenberg R.A.L."/>
            <person name="Breitling R."/>
            <person name="Takano E."/>
        </authorList>
    </citation>
    <scope>NUCLEOTIDE SEQUENCE [LARGE SCALE GENOMIC DNA]</scope>
    <source>
        <strain evidence="3">ATCC 27064 / DSM 738 / JCM 4710 / NBRC 13307 / NCIMB 12785 / NRRL 3585 / VKM Ac-602</strain>
    </source>
</reference>
<sequence length="219" mass="22930">MSRTVPPPTPTGPTVSASPATGPTVSVSAPTGPTVPVSAPTGPAPSGTVGAPPADLRRLLAFRAHGAARLLLICRSRLEDVEGAVAARQTEVAVLMAYELVQLSLSVRGLRTEGEPVYALGEAAFDPFAGVPAEEAEAGMRLAADGLDAVGERGTAWLDRLREHLLDTEALLGYGEPLPDVRSGSGLMKGFRLVRTWQPVLERVGLPDVLPDAWTRRAD</sequence>
<dbReference type="EMBL" id="CM000913">
    <property type="protein sequence ID" value="EFG05300.1"/>
    <property type="molecule type" value="Genomic_DNA"/>
</dbReference>
<feature type="region of interest" description="Disordered" evidence="1">
    <location>
        <begin position="1"/>
        <end position="50"/>
    </location>
</feature>
<dbReference type="RefSeq" id="WP_003959361.1">
    <property type="nucleotide sequence ID" value="NZ_CM000913.1"/>
</dbReference>
<evidence type="ECO:0000313" key="2">
    <source>
        <dbReference type="EMBL" id="EFG05300.1"/>
    </source>
</evidence>